<evidence type="ECO:0000256" key="1">
    <source>
        <dbReference type="SAM" id="Phobius"/>
    </source>
</evidence>
<dbReference type="Proteomes" id="UP001189303">
    <property type="component" value="Unassembled WGS sequence"/>
</dbReference>
<evidence type="ECO:0000313" key="3">
    <source>
        <dbReference type="Proteomes" id="UP001189303"/>
    </source>
</evidence>
<proteinExistence type="predicted"/>
<evidence type="ECO:0000313" key="2">
    <source>
        <dbReference type="EMBL" id="CAJ0726670.1"/>
    </source>
</evidence>
<gene>
    <name evidence="2" type="ORF">R38712_03127</name>
</gene>
<keyword evidence="3" id="KW-1185">Reference proteome</keyword>
<protein>
    <submittedName>
        <fullName evidence="2">Uncharacterized protein</fullName>
    </submittedName>
</protein>
<keyword evidence="1" id="KW-0812">Transmembrane</keyword>
<reference evidence="2 3" key="1">
    <citation type="submission" date="2023-07" db="EMBL/GenBank/DDBJ databases">
        <authorList>
            <person name="Peeters C."/>
        </authorList>
    </citation>
    <scope>NUCLEOTIDE SEQUENCE [LARGE SCALE GENOMIC DNA]</scope>
    <source>
        <strain evidence="2 3">R-38712</strain>
    </source>
</reference>
<name>A0ABM9IPY7_RALPI</name>
<dbReference type="RefSeq" id="WP_012435659.1">
    <property type="nucleotide sequence ID" value="NZ_CATWFT010000009.1"/>
</dbReference>
<keyword evidence="1" id="KW-0472">Membrane</keyword>
<sequence>MKAQQPYGSPQTLGRRVSFWLIAVAVALYLSYIAGTSPPF</sequence>
<dbReference type="EMBL" id="CATWFT010000009">
    <property type="protein sequence ID" value="CAJ0726670.1"/>
    <property type="molecule type" value="Genomic_DNA"/>
</dbReference>
<comment type="caution">
    <text evidence="2">The sequence shown here is derived from an EMBL/GenBank/DDBJ whole genome shotgun (WGS) entry which is preliminary data.</text>
</comment>
<accession>A0ABM9IPY7</accession>
<keyword evidence="1" id="KW-1133">Transmembrane helix</keyword>
<feature type="transmembrane region" description="Helical" evidence="1">
    <location>
        <begin position="17"/>
        <end position="35"/>
    </location>
</feature>
<organism evidence="2 3">
    <name type="scientific">Ralstonia pickettii</name>
    <name type="common">Burkholderia pickettii</name>
    <dbReference type="NCBI Taxonomy" id="329"/>
    <lineage>
        <taxon>Bacteria</taxon>
        <taxon>Pseudomonadati</taxon>
        <taxon>Pseudomonadota</taxon>
        <taxon>Betaproteobacteria</taxon>
        <taxon>Burkholderiales</taxon>
        <taxon>Burkholderiaceae</taxon>
        <taxon>Ralstonia</taxon>
    </lineage>
</organism>